<comment type="catalytic activity">
    <reaction evidence="13">
        <text>5-phospho-beta-D-ribosylamine + glycine + ATP = N(1)-(5-phospho-beta-D-ribosyl)glycinamide + ADP + phosphate + H(+)</text>
        <dbReference type="Rhea" id="RHEA:17453"/>
        <dbReference type="ChEBI" id="CHEBI:15378"/>
        <dbReference type="ChEBI" id="CHEBI:30616"/>
        <dbReference type="ChEBI" id="CHEBI:43474"/>
        <dbReference type="ChEBI" id="CHEBI:57305"/>
        <dbReference type="ChEBI" id="CHEBI:58681"/>
        <dbReference type="ChEBI" id="CHEBI:143788"/>
        <dbReference type="ChEBI" id="CHEBI:456216"/>
        <dbReference type="EC" id="6.3.4.13"/>
    </reaction>
</comment>
<dbReference type="GO" id="GO:0046872">
    <property type="term" value="F:metal ion binding"/>
    <property type="evidence" value="ECO:0007669"/>
    <property type="project" value="InterPro"/>
</dbReference>
<accession>A0A178HDZ3</accession>
<dbReference type="SUPFAM" id="SSF52440">
    <property type="entry name" value="PreATP-grasp domain"/>
    <property type="match status" value="1"/>
</dbReference>
<comment type="pathway">
    <text evidence="3 13">Purine metabolism; IMP biosynthesis via de novo pathway; N(1)-(5-phospho-D-ribosyl)glycinamide from 5-phospho-alpha-D-ribose 1-diphosphate: step 2/2.</text>
</comment>
<dbReference type="GO" id="GO:0009113">
    <property type="term" value="P:purine nucleobase biosynthetic process"/>
    <property type="evidence" value="ECO:0007669"/>
    <property type="project" value="InterPro"/>
</dbReference>
<dbReference type="InterPro" id="IPR020562">
    <property type="entry name" value="PRibGlycinamide_synth_N"/>
</dbReference>
<evidence type="ECO:0000256" key="11">
    <source>
        <dbReference type="ARBA" id="ARBA00042242"/>
    </source>
</evidence>
<keyword evidence="5 13" id="KW-0436">Ligase</keyword>
<dbReference type="Proteomes" id="UP000251923">
    <property type="component" value="Unassembled WGS sequence"/>
</dbReference>
<reference evidence="14 15" key="1">
    <citation type="submission" date="2018-04" db="EMBL/GenBank/DDBJ databases">
        <title>Aerococcus urinae genomes.</title>
        <authorList>
            <person name="Hilt E."/>
            <person name="Gilbert N.M."/>
            <person name="Thomas-White K."/>
            <person name="Putonti C."/>
            <person name="Lewis A.L."/>
            <person name="Visck K.L."/>
            <person name="Wolfe A.J."/>
        </authorList>
    </citation>
    <scope>NUCLEOTIDE SEQUENCE [LARGE SCALE GENOMIC DNA]</scope>
    <source>
        <strain evidence="14 15">UMB7480</strain>
    </source>
</reference>
<dbReference type="Pfam" id="PF02844">
    <property type="entry name" value="GARS_N"/>
    <property type="match status" value="1"/>
</dbReference>
<evidence type="ECO:0000256" key="12">
    <source>
        <dbReference type="ARBA" id="ARBA00042864"/>
    </source>
</evidence>
<gene>
    <name evidence="13" type="primary">purD</name>
    <name evidence="14" type="ORF">DBT54_01785</name>
</gene>
<comment type="cofactor">
    <cofactor evidence="1">
        <name>Mn(2+)</name>
        <dbReference type="ChEBI" id="CHEBI:29035"/>
    </cofactor>
</comment>
<evidence type="ECO:0000256" key="13">
    <source>
        <dbReference type="HAMAP-Rule" id="MF_00138"/>
    </source>
</evidence>
<dbReference type="PANTHER" id="PTHR43472:SF1">
    <property type="entry name" value="PHOSPHORIBOSYLAMINE--GLYCINE LIGASE, CHLOROPLASTIC"/>
    <property type="match status" value="1"/>
</dbReference>
<evidence type="ECO:0000256" key="1">
    <source>
        <dbReference type="ARBA" id="ARBA00001936"/>
    </source>
</evidence>
<keyword evidence="6" id="KW-0547">Nucleotide-binding</keyword>
<dbReference type="PROSITE" id="PS50975">
    <property type="entry name" value="ATP_GRASP"/>
    <property type="match status" value="1"/>
</dbReference>
<dbReference type="InterPro" id="IPR016185">
    <property type="entry name" value="PreATP-grasp_dom_sf"/>
</dbReference>
<dbReference type="Pfam" id="PF01071">
    <property type="entry name" value="GARS_A"/>
    <property type="match status" value="1"/>
</dbReference>
<protein>
    <recommendedName>
        <fullName evidence="4 13">Phosphoribosylamine--glycine ligase</fullName>
        <ecNumber evidence="4 13">6.3.4.13</ecNumber>
    </recommendedName>
    <alternativeName>
        <fullName evidence="13">GARS</fullName>
    </alternativeName>
    <alternativeName>
        <fullName evidence="11 13">Glycinamide ribonucleotide synthetase</fullName>
    </alternativeName>
    <alternativeName>
        <fullName evidence="12 13">Phosphoribosylglycinamide synthetase</fullName>
    </alternativeName>
</protein>
<comment type="caution">
    <text evidence="14">The sequence shown here is derived from an EMBL/GenBank/DDBJ whole genome shotgun (WGS) entry which is preliminary data.</text>
</comment>
<dbReference type="InterPro" id="IPR011054">
    <property type="entry name" value="Rudment_hybrid_motif"/>
</dbReference>
<dbReference type="EC" id="6.3.4.13" evidence="4 13"/>
<organism evidence="14 15">
    <name type="scientific">Aerococcus urinae</name>
    <dbReference type="NCBI Taxonomy" id="1376"/>
    <lineage>
        <taxon>Bacteria</taxon>
        <taxon>Bacillati</taxon>
        <taxon>Bacillota</taxon>
        <taxon>Bacilli</taxon>
        <taxon>Lactobacillales</taxon>
        <taxon>Aerococcaceae</taxon>
        <taxon>Aerococcus</taxon>
    </lineage>
</organism>
<dbReference type="SMART" id="SM01209">
    <property type="entry name" value="GARS_A"/>
    <property type="match status" value="1"/>
</dbReference>
<comment type="cofactor">
    <cofactor evidence="2">
        <name>Mg(2+)</name>
        <dbReference type="ChEBI" id="CHEBI:18420"/>
    </cofactor>
</comment>
<dbReference type="InterPro" id="IPR011761">
    <property type="entry name" value="ATP-grasp"/>
</dbReference>
<evidence type="ECO:0000256" key="8">
    <source>
        <dbReference type="ARBA" id="ARBA00022840"/>
    </source>
</evidence>
<sequence length="426" mass="46404">MKILVIGSGGREHALALKFKQDAKVSEVYCAPGNPLMAKDGIHCLDISMDDFSTLIDFAKENAISWTFVGPEIPLFNGIVDAFQAAGLQIFGPSQSASRLESSKHFAKEVMEAQGVPTAAYAAYNNLDQARAAVKAADFPLVIKADGPAAGKGVKIVQDLASGLEFLEEIFSDNRYGSQSEVVIEEYLEGVEFSCFSLVGKGQVLHLPLAQDHKRAYDHDLGPNTGGMGAYSPVPFVSQSVFNEVVNQIVEPVLKEMAARNCPYYGVLYTGLILTQAGPKVIEFNTRFGDPETQVVLPLLGDNFAEVIDDLLHGRPSQLTWEGDQVSLGVVLAAEGYPGTYQKGMVLDELITKLLDELQVYGAGVELREGRYEAMGGRILMLVAKGPSYEICREQVYQYLGQHPIAGTFYRKDIGHWVLDKREGVG</sequence>
<dbReference type="InterPro" id="IPR000115">
    <property type="entry name" value="PRibGlycinamide_synth"/>
</dbReference>
<evidence type="ECO:0000256" key="9">
    <source>
        <dbReference type="ARBA" id="ARBA00023211"/>
    </source>
</evidence>
<evidence type="ECO:0000256" key="2">
    <source>
        <dbReference type="ARBA" id="ARBA00001946"/>
    </source>
</evidence>
<dbReference type="GeneID" id="86970589"/>
<dbReference type="SUPFAM" id="SSF56059">
    <property type="entry name" value="Glutathione synthetase ATP-binding domain-like"/>
    <property type="match status" value="1"/>
</dbReference>
<dbReference type="Gene3D" id="3.30.1490.20">
    <property type="entry name" value="ATP-grasp fold, A domain"/>
    <property type="match status" value="1"/>
</dbReference>
<dbReference type="GO" id="GO:0005524">
    <property type="term" value="F:ATP binding"/>
    <property type="evidence" value="ECO:0007669"/>
    <property type="project" value="UniProtKB-UniRule"/>
</dbReference>
<dbReference type="Gene3D" id="3.40.50.20">
    <property type="match status" value="1"/>
</dbReference>
<evidence type="ECO:0000256" key="3">
    <source>
        <dbReference type="ARBA" id="ARBA00005174"/>
    </source>
</evidence>
<dbReference type="GO" id="GO:0006189">
    <property type="term" value="P:'de novo' IMP biosynthetic process"/>
    <property type="evidence" value="ECO:0007669"/>
    <property type="project" value="UniProtKB-UniRule"/>
</dbReference>
<evidence type="ECO:0000256" key="10">
    <source>
        <dbReference type="ARBA" id="ARBA00038345"/>
    </source>
</evidence>
<keyword evidence="8" id="KW-0067">ATP-binding</keyword>
<proteinExistence type="inferred from homology"/>
<evidence type="ECO:0000313" key="15">
    <source>
        <dbReference type="Proteomes" id="UP000251923"/>
    </source>
</evidence>
<dbReference type="GO" id="GO:0004637">
    <property type="term" value="F:phosphoribosylamine-glycine ligase activity"/>
    <property type="evidence" value="ECO:0007669"/>
    <property type="project" value="UniProtKB-UniRule"/>
</dbReference>
<dbReference type="Pfam" id="PF02843">
    <property type="entry name" value="GARS_C"/>
    <property type="match status" value="1"/>
</dbReference>
<dbReference type="InterPro" id="IPR020559">
    <property type="entry name" value="PRibGlycinamide_synth_CS"/>
</dbReference>
<dbReference type="Gene3D" id="3.30.470.20">
    <property type="entry name" value="ATP-grasp fold, B domain"/>
    <property type="match status" value="1"/>
</dbReference>
<dbReference type="InterPro" id="IPR020560">
    <property type="entry name" value="PRibGlycinamide_synth_C-dom"/>
</dbReference>
<evidence type="ECO:0000256" key="4">
    <source>
        <dbReference type="ARBA" id="ARBA00013255"/>
    </source>
</evidence>
<dbReference type="PROSITE" id="PS00184">
    <property type="entry name" value="GARS"/>
    <property type="match status" value="1"/>
</dbReference>
<dbReference type="HAMAP" id="MF_00138">
    <property type="entry name" value="GARS"/>
    <property type="match status" value="1"/>
</dbReference>
<evidence type="ECO:0000256" key="5">
    <source>
        <dbReference type="ARBA" id="ARBA00022598"/>
    </source>
</evidence>
<name>A0A178HDZ3_9LACT</name>
<dbReference type="SMART" id="SM01210">
    <property type="entry name" value="GARS_C"/>
    <property type="match status" value="1"/>
</dbReference>
<dbReference type="RefSeq" id="WP_064292808.1">
    <property type="nucleotide sequence ID" value="NZ_JASODP010000001.1"/>
</dbReference>
<dbReference type="UniPathway" id="UPA00074">
    <property type="reaction ID" value="UER00125"/>
</dbReference>
<evidence type="ECO:0000256" key="6">
    <source>
        <dbReference type="ARBA" id="ARBA00022741"/>
    </source>
</evidence>
<dbReference type="PANTHER" id="PTHR43472">
    <property type="entry name" value="PHOSPHORIBOSYLAMINE--GLYCINE LIGASE"/>
    <property type="match status" value="1"/>
</dbReference>
<evidence type="ECO:0000313" key="14">
    <source>
        <dbReference type="EMBL" id="RAV81155.1"/>
    </source>
</evidence>
<dbReference type="SUPFAM" id="SSF51246">
    <property type="entry name" value="Rudiment single hybrid motif"/>
    <property type="match status" value="1"/>
</dbReference>
<keyword evidence="9" id="KW-0464">Manganese</keyword>
<dbReference type="InterPro" id="IPR013815">
    <property type="entry name" value="ATP_grasp_subdomain_1"/>
</dbReference>
<keyword evidence="7 13" id="KW-0658">Purine biosynthesis</keyword>
<dbReference type="Gene3D" id="3.90.600.10">
    <property type="entry name" value="Phosphoribosylglycinamide synthetase, C-terminal domain"/>
    <property type="match status" value="1"/>
</dbReference>
<dbReference type="AlphaFoldDB" id="A0A178HDZ3"/>
<evidence type="ECO:0000256" key="7">
    <source>
        <dbReference type="ARBA" id="ARBA00022755"/>
    </source>
</evidence>
<dbReference type="EMBL" id="QMHM01000002">
    <property type="protein sequence ID" value="RAV81155.1"/>
    <property type="molecule type" value="Genomic_DNA"/>
</dbReference>
<comment type="similarity">
    <text evidence="10 13">Belongs to the GARS family.</text>
</comment>
<dbReference type="InterPro" id="IPR037123">
    <property type="entry name" value="PRibGlycinamide_synth_C_sf"/>
</dbReference>
<dbReference type="NCBIfam" id="TIGR00877">
    <property type="entry name" value="purD"/>
    <property type="match status" value="1"/>
</dbReference>
<dbReference type="InterPro" id="IPR020561">
    <property type="entry name" value="PRibGlycinamid_synth_ATP-grasp"/>
</dbReference>